<reference evidence="3 4" key="1">
    <citation type="journal article" date="2010" name="ChemBioChem">
        <title>Cloning and characterization of the biosynthetic gene cluster of 16-membered macrolide antibiotic FD-891: involvement of a dual functional cytochrome P450 monooxygenase catalyzing epoxidation and hydroxylation.</title>
        <authorList>
            <person name="Kudo F."/>
            <person name="Motegi A."/>
            <person name="Mizoue K."/>
            <person name="Eguchi T."/>
        </authorList>
    </citation>
    <scope>NUCLEOTIDE SEQUENCE [LARGE SCALE GENOMIC DNA]</scope>
    <source>
        <strain evidence="3 4">A-8890</strain>
    </source>
</reference>
<feature type="domain" description="Transposase IS701-like DDE" evidence="2">
    <location>
        <begin position="22"/>
        <end position="281"/>
    </location>
</feature>
<dbReference type="InterPro" id="IPR012337">
    <property type="entry name" value="RNaseH-like_sf"/>
</dbReference>
<dbReference type="Proteomes" id="UP001321542">
    <property type="component" value="Chromosome"/>
</dbReference>
<keyword evidence="4" id="KW-1185">Reference proteome</keyword>
<gene>
    <name evidence="3" type="ORF">SGFS_017870</name>
</gene>
<keyword evidence="3" id="KW-0255">Endonuclease</keyword>
<dbReference type="GO" id="GO:0004519">
    <property type="term" value="F:endonuclease activity"/>
    <property type="evidence" value="ECO:0007669"/>
    <property type="project" value="UniProtKB-KW"/>
</dbReference>
<dbReference type="EMBL" id="AP018448">
    <property type="protein sequence ID" value="BBC30493.1"/>
    <property type="molecule type" value="Genomic_DNA"/>
</dbReference>
<dbReference type="Pfam" id="PF13546">
    <property type="entry name" value="DDE_5"/>
    <property type="match status" value="1"/>
</dbReference>
<accession>A0ABM7F3U8</accession>
<dbReference type="SUPFAM" id="SSF53098">
    <property type="entry name" value="Ribonuclease H-like"/>
    <property type="match status" value="1"/>
</dbReference>
<organism evidence="3 4">
    <name type="scientific">Streptomyces graminofaciens</name>
    <dbReference type="NCBI Taxonomy" id="68212"/>
    <lineage>
        <taxon>Bacteria</taxon>
        <taxon>Bacillati</taxon>
        <taxon>Actinomycetota</taxon>
        <taxon>Actinomycetes</taxon>
        <taxon>Kitasatosporales</taxon>
        <taxon>Streptomycetaceae</taxon>
        <taxon>Streptomyces</taxon>
    </lineage>
</organism>
<feature type="compositionally biased region" description="Basic residues" evidence="1">
    <location>
        <begin position="418"/>
        <end position="428"/>
    </location>
</feature>
<sequence>MSLLQRDVPRDAFSELSCFRTEFYACLTQRPDALFELSDALLCADGPVKTLVELSLAPEHQRGHGALYGGLNRGHLELSRLRRALAGLPLPRTAEGRLVLAVDVSNWLRPDANTSPDRLFCHTYGRGRGSAQMIPGWPYSFIAALEPGRTSWTAVLDVVRLRPWNDALAVTAAQVREVFQRLYVAGQWQIGDPPVLIVVDAGYDVTRLAFLLADLPVELLGRMRSDRVLYFPPPPQPTGKVGRKPKRGAEFAFEVAATWPVPSVTTETDTTHYGKAVATAWDRLHPLLVRRLAWADHPEGELPVIEGTVIRLQVDHLRGERSPRPIWLWWSATAASARDVDRLWQAFLRRFDLEHTFRMFKQTLGWTTPKLREPAAADRWTWLVIAAHTQLRLARPLAEDLRKPWERPARQGRLTPARVRRGFRRLHGKTPQPARAPKPSTAGPGRPTGMKNKHRAREHPVGKQDKPSLAAAITRSRAA</sequence>
<feature type="region of interest" description="Disordered" evidence="1">
    <location>
        <begin position="408"/>
        <end position="479"/>
    </location>
</feature>
<keyword evidence="3" id="KW-0540">Nuclease</keyword>
<dbReference type="InterPro" id="IPR038721">
    <property type="entry name" value="IS701-like_DDE_dom"/>
</dbReference>
<evidence type="ECO:0000313" key="3">
    <source>
        <dbReference type="EMBL" id="BBC30493.1"/>
    </source>
</evidence>
<protein>
    <submittedName>
        <fullName evidence="3">DDE superfamily endonuclease</fullName>
    </submittedName>
</protein>
<name>A0ABM7F3U8_9ACTN</name>
<reference evidence="3 4" key="2">
    <citation type="journal article" date="2023" name="ChemBioChem">
        <title>Acyltransferase Domain Exchange between Two Independent Type I Polyketide Synthases in the Same Producer Strain of Macrolide Antibiotics.</title>
        <authorList>
            <person name="Kudo F."/>
            <person name="Kishikawa K."/>
            <person name="Tsuboi K."/>
            <person name="Kido T."/>
            <person name="Usui T."/>
            <person name="Hashimoto J."/>
            <person name="Shin-Ya K."/>
            <person name="Miyanaga A."/>
            <person name="Eguchi T."/>
        </authorList>
    </citation>
    <scope>NUCLEOTIDE SEQUENCE [LARGE SCALE GENOMIC DNA]</scope>
    <source>
        <strain evidence="3 4">A-8890</strain>
    </source>
</reference>
<dbReference type="NCBIfam" id="NF041680">
    <property type="entry name" value="transp_NF041680"/>
    <property type="match status" value="1"/>
</dbReference>
<evidence type="ECO:0000259" key="2">
    <source>
        <dbReference type="Pfam" id="PF13546"/>
    </source>
</evidence>
<keyword evidence="3" id="KW-0378">Hydrolase</keyword>
<evidence type="ECO:0000256" key="1">
    <source>
        <dbReference type="SAM" id="MobiDB-lite"/>
    </source>
</evidence>
<dbReference type="RefSeq" id="WP_286249115.1">
    <property type="nucleotide sequence ID" value="NZ_AP018448.1"/>
</dbReference>
<proteinExistence type="predicted"/>
<evidence type="ECO:0000313" key="4">
    <source>
        <dbReference type="Proteomes" id="UP001321542"/>
    </source>
</evidence>